<gene>
    <name evidence="2" type="ORF">NX784_08955</name>
</gene>
<keyword evidence="3" id="KW-1185">Reference proteome</keyword>
<dbReference type="Pfam" id="PF17765">
    <property type="entry name" value="MLTR_LBD"/>
    <property type="match status" value="1"/>
</dbReference>
<evidence type="ECO:0000313" key="3">
    <source>
        <dbReference type="Proteomes" id="UP001204151"/>
    </source>
</evidence>
<dbReference type="CDD" id="cd00093">
    <property type="entry name" value="HTH_XRE"/>
    <property type="match status" value="1"/>
</dbReference>
<sequence>MQDGHVEAAEARSEGYFSDFGSALRYWRTRRGYSQLRLAVDSSVSQRHLSFLESGRAQPSRDLVLKLGIALDVPLRQRNAMLLAAGFAPAYQERNLSDPELSSVMQALDFMLRQQAPFPALVVDRLWNLVRFNEPAAGFMKWLLGMPADAVIPRDGSINVLRLMLDPAGLRPRLVNWQAVCADSLLWIQREAMADGPGSEATALLAELSALPGIAGGLAPDHHVPNLERRALPFLPLTLAHEGVELNLFTTITTLGTPHDVTVHELRLESFFPADGATADWFRARFGATI</sequence>
<dbReference type="PROSITE" id="PS50943">
    <property type="entry name" value="HTH_CROC1"/>
    <property type="match status" value="1"/>
</dbReference>
<dbReference type="InterPro" id="IPR041413">
    <property type="entry name" value="MLTR_LBD"/>
</dbReference>
<dbReference type="RefSeq" id="WP_258816306.1">
    <property type="nucleotide sequence ID" value="NZ_JANUGW010000005.1"/>
</dbReference>
<evidence type="ECO:0000313" key="2">
    <source>
        <dbReference type="EMBL" id="MCS0581721.1"/>
    </source>
</evidence>
<accession>A0ABT1ZP77</accession>
<reference evidence="2 3" key="1">
    <citation type="submission" date="2022-08" db="EMBL/GenBank/DDBJ databases">
        <title>Reclassification of Massilia species as members of the genera Telluria, Duganella, Pseudoduganella, Mokoshia gen. nov. and Zemynaea gen. nov. using orthogonal and non-orthogonal genome-based approaches.</title>
        <authorList>
            <person name="Bowman J.P."/>
        </authorList>
    </citation>
    <scope>NUCLEOTIDE SEQUENCE [LARGE SCALE GENOMIC DNA]</scope>
    <source>
        <strain evidence="2 3">JCM 31316</strain>
    </source>
</reference>
<dbReference type="InterPro" id="IPR001387">
    <property type="entry name" value="Cro/C1-type_HTH"/>
</dbReference>
<protein>
    <submittedName>
        <fullName evidence="2">Helix-turn-helix transcriptional regulator</fullName>
    </submittedName>
</protein>
<dbReference type="SUPFAM" id="SSF47413">
    <property type="entry name" value="lambda repressor-like DNA-binding domains"/>
    <property type="match status" value="1"/>
</dbReference>
<comment type="caution">
    <text evidence="2">The sequence shown here is derived from an EMBL/GenBank/DDBJ whole genome shotgun (WGS) entry which is preliminary data.</text>
</comment>
<organism evidence="2 3">
    <name type="scientific">Massilia pinisoli</name>
    <dbReference type="NCBI Taxonomy" id="1772194"/>
    <lineage>
        <taxon>Bacteria</taxon>
        <taxon>Pseudomonadati</taxon>
        <taxon>Pseudomonadota</taxon>
        <taxon>Betaproteobacteria</taxon>
        <taxon>Burkholderiales</taxon>
        <taxon>Oxalobacteraceae</taxon>
        <taxon>Telluria group</taxon>
        <taxon>Massilia</taxon>
    </lineage>
</organism>
<dbReference type="Gene3D" id="3.30.450.180">
    <property type="match status" value="1"/>
</dbReference>
<name>A0ABT1ZP77_9BURK</name>
<dbReference type="Proteomes" id="UP001204151">
    <property type="component" value="Unassembled WGS sequence"/>
</dbReference>
<dbReference type="PANTHER" id="PTHR35010:SF4">
    <property type="entry name" value="BLL5781 PROTEIN"/>
    <property type="match status" value="1"/>
</dbReference>
<feature type="domain" description="HTH cro/C1-type" evidence="1">
    <location>
        <begin position="24"/>
        <end position="78"/>
    </location>
</feature>
<evidence type="ECO:0000259" key="1">
    <source>
        <dbReference type="PROSITE" id="PS50943"/>
    </source>
</evidence>
<dbReference type="PANTHER" id="PTHR35010">
    <property type="entry name" value="BLL4672 PROTEIN-RELATED"/>
    <property type="match status" value="1"/>
</dbReference>
<dbReference type="Pfam" id="PF01381">
    <property type="entry name" value="HTH_3"/>
    <property type="match status" value="1"/>
</dbReference>
<dbReference type="Gene3D" id="1.10.260.40">
    <property type="entry name" value="lambda repressor-like DNA-binding domains"/>
    <property type="match status" value="1"/>
</dbReference>
<dbReference type="SMART" id="SM00530">
    <property type="entry name" value="HTH_XRE"/>
    <property type="match status" value="1"/>
</dbReference>
<dbReference type="InterPro" id="IPR010982">
    <property type="entry name" value="Lambda_DNA-bd_dom_sf"/>
</dbReference>
<proteinExistence type="predicted"/>
<dbReference type="EMBL" id="JANUGW010000005">
    <property type="protein sequence ID" value="MCS0581721.1"/>
    <property type="molecule type" value="Genomic_DNA"/>
</dbReference>